<dbReference type="InterPro" id="IPR025052">
    <property type="entry name" value="DUF3967"/>
</dbReference>
<feature type="domain" description="DUF3967" evidence="2">
    <location>
        <begin position="165"/>
        <end position="195"/>
    </location>
</feature>
<dbReference type="RefSeq" id="WP_379948903.1">
    <property type="nucleotide sequence ID" value="NZ_JBHMAF010000036.1"/>
</dbReference>
<protein>
    <submittedName>
        <fullName evidence="3">DUF3967 domain-containing protein</fullName>
    </submittedName>
</protein>
<gene>
    <name evidence="3" type="ORF">ACFFMS_08810</name>
</gene>
<dbReference type="Proteomes" id="UP001589609">
    <property type="component" value="Unassembled WGS sequence"/>
</dbReference>
<comment type="caution">
    <text evidence="3">The sequence shown here is derived from an EMBL/GenBank/DDBJ whole genome shotgun (WGS) entry which is preliminary data.</text>
</comment>
<name>A0ABV5WE41_9BACI</name>
<organism evidence="3 4">
    <name type="scientific">Ectobacillus funiculus</name>
    <dbReference type="NCBI Taxonomy" id="137993"/>
    <lineage>
        <taxon>Bacteria</taxon>
        <taxon>Bacillati</taxon>
        <taxon>Bacillota</taxon>
        <taxon>Bacilli</taxon>
        <taxon>Bacillales</taxon>
        <taxon>Bacillaceae</taxon>
        <taxon>Ectobacillus</taxon>
    </lineage>
</organism>
<accession>A0ABV5WE41</accession>
<dbReference type="EMBL" id="JBHMAF010000036">
    <property type="protein sequence ID" value="MFB9758615.1"/>
    <property type="molecule type" value="Genomic_DNA"/>
</dbReference>
<evidence type="ECO:0000313" key="4">
    <source>
        <dbReference type="Proteomes" id="UP001589609"/>
    </source>
</evidence>
<sequence>MDKDWCTVKEVEEQLDISRPTIYRYIDNHNHYLNTKKVDNTIFIHRKSIEVIIDIREQYEKGKRKKQVEEYLKTKSVPLHVTIHDNNVRTLETQGLDEIRSLVEASTQFIVHAMNEKLDQQQREHDNNMRMLKEEHEKLIEQLTGEIQDSKKEIQILKKDIDNQDDKRDRQLMSLIRDMQETKKMIATAEQKQSWFSKLFGAKK</sequence>
<evidence type="ECO:0000259" key="2">
    <source>
        <dbReference type="Pfam" id="PF13152"/>
    </source>
</evidence>
<reference evidence="3 4" key="1">
    <citation type="submission" date="2024-09" db="EMBL/GenBank/DDBJ databases">
        <authorList>
            <person name="Sun Q."/>
            <person name="Mori K."/>
        </authorList>
    </citation>
    <scope>NUCLEOTIDE SEQUENCE [LARGE SCALE GENOMIC DNA]</scope>
    <source>
        <strain evidence="3 4">JCM 11201</strain>
    </source>
</reference>
<evidence type="ECO:0000313" key="3">
    <source>
        <dbReference type="EMBL" id="MFB9758615.1"/>
    </source>
</evidence>
<keyword evidence="1" id="KW-0175">Coiled coil</keyword>
<dbReference type="Pfam" id="PF13152">
    <property type="entry name" value="DUF3967"/>
    <property type="match status" value="1"/>
</dbReference>
<proteinExistence type="predicted"/>
<feature type="coiled-coil region" evidence="1">
    <location>
        <begin position="115"/>
        <end position="192"/>
    </location>
</feature>
<evidence type="ECO:0000256" key="1">
    <source>
        <dbReference type="SAM" id="Coils"/>
    </source>
</evidence>
<keyword evidence="4" id="KW-1185">Reference proteome</keyword>